<feature type="non-terminal residue" evidence="2">
    <location>
        <position position="1"/>
    </location>
</feature>
<comment type="caution">
    <text evidence="2">The sequence shown here is derived from an EMBL/GenBank/DDBJ whole genome shotgun (WGS) entry which is preliminary data.</text>
</comment>
<protein>
    <submittedName>
        <fullName evidence="2">Uncharacterized protein</fullName>
    </submittedName>
</protein>
<dbReference type="AlphaFoldDB" id="A0A0F9L8Y5"/>
<accession>A0A0F9L8Y5</accession>
<organism evidence="2">
    <name type="scientific">marine sediment metagenome</name>
    <dbReference type="NCBI Taxonomy" id="412755"/>
    <lineage>
        <taxon>unclassified sequences</taxon>
        <taxon>metagenomes</taxon>
        <taxon>ecological metagenomes</taxon>
    </lineage>
</organism>
<reference evidence="2" key="1">
    <citation type="journal article" date="2015" name="Nature">
        <title>Complex archaea that bridge the gap between prokaryotes and eukaryotes.</title>
        <authorList>
            <person name="Spang A."/>
            <person name="Saw J.H."/>
            <person name="Jorgensen S.L."/>
            <person name="Zaremba-Niedzwiedzka K."/>
            <person name="Martijn J."/>
            <person name="Lind A.E."/>
            <person name="van Eijk R."/>
            <person name="Schleper C."/>
            <person name="Guy L."/>
            <person name="Ettema T.J."/>
        </authorList>
    </citation>
    <scope>NUCLEOTIDE SEQUENCE</scope>
</reference>
<sequence length="88" mass="10003">KEIQALRNSADPKDHIRIYKRFLSTEGLKDAKGKVVQIDKKRKSDKKGFDDIHKSTVKTQKGKPDTSAVDARTEEIEGFNSKEDDDDI</sequence>
<feature type="region of interest" description="Disordered" evidence="1">
    <location>
        <begin position="39"/>
        <end position="88"/>
    </location>
</feature>
<evidence type="ECO:0000313" key="2">
    <source>
        <dbReference type="EMBL" id="KKM91364.1"/>
    </source>
</evidence>
<dbReference type="EMBL" id="LAZR01006543">
    <property type="protein sequence ID" value="KKM91364.1"/>
    <property type="molecule type" value="Genomic_DNA"/>
</dbReference>
<evidence type="ECO:0000256" key="1">
    <source>
        <dbReference type="SAM" id="MobiDB-lite"/>
    </source>
</evidence>
<name>A0A0F9L8Y5_9ZZZZ</name>
<gene>
    <name evidence="2" type="ORF">LCGC14_1229200</name>
</gene>
<proteinExistence type="predicted"/>